<evidence type="ECO:0000256" key="9">
    <source>
        <dbReference type="PIRSR" id="PIRSR601211-3"/>
    </source>
</evidence>
<keyword evidence="16" id="KW-1185">Reference proteome</keyword>
<proteinExistence type="inferred from homology"/>
<evidence type="ECO:0000256" key="10">
    <source>
        <dbReference type="SAM" id="MobiDB-lite"/>
    </source>
</evidence>
<keyword evidence="8" id="KW-0106">Calcium</keyword>
<comment type="catalytic activity">
    <reaction evidence="1">
        <text>a 1,2-diacyl-sn-glycero-3-phosphocholine + H2O = a 1-acyl-sn-glycero-3-phosphocholine + a fatty acid + H(+)</text>
        <dbReference type="Rhea" id="RHEA:15801"/>
        <dbReference type="ChEBI" id="CHEBI:15377"/>
        <dbReference type="ChEBI" id="CHEBI:15378"/>
        <dbReference type="ChEBI" id="CHEBI:28868"/>
        <dbReference type="ChEBI" id="CHEBI:57643"/>
        <dbReference type="ChEBI" id="CHEBI:58168"/>
        <dbReference type="EC" id="3.1.1.4"/>
    </reaction>
</comment>
<feature type="transmembrane region" description="Helical" evidence="11">
    <location>
        <begin position="976"/>
        <end position="997"/>
    </location>
</feature>
<dbReference type="PROSITE" id="PS00119">
    <property type="entry name" value="PA2_ASP"/>
    <property type="match status" value="1"/>
</dbReference>
<reference evidence="15" key="1">
    <citation type="journal article" date="2020" name="bioRxiv">
        <title>Chromosome-level reference genome of the European wasp spider Argiope bruennichi: a resource for studies on range expansion and evolutionary adaptation.</title>
        <authorList>
            <person name="Sheffer M.M."/>
            <person name="Hoppe A."/>
            <person name="Krehenwinkel H."/>
            <person name="Uhl G."/>
            <person name="Kuss A.W."/>
            <person name="Jensen L."/>
            <person name="Jensen C."/>
            <person name="Gillespie R.G."/>
            <person name="Hoff K.J."/>
            <person name="Prost S."/>
        </authorList>
    </citation>
    <scope>NUCLEOTIDE SEQUENCE</scope>
</reference>
<feature type="transmembrane region" description="Helical" evidence="11">
    <location>
        <begin position="936"/>
        <end position="956"/>
    </location>
</feature>
<feature type="transmembrane region" description="Helical" evidence="11">
    <location>
        <begin position="1087"/>
        <end position="1105"/>
    </location>
</feature>
<comment type="cofactor">
    <cofactor evidence="8">
        <name>Ca(2+)</name>
        <dbReference type="ChEBI" id="CHEBI:29108"/>
    </cofactor>
    <text evidence="8">Binds 1 Ca(2+) ion per subunit.</text>
</comment>
<keyword evidence="8" id="KW-0479">Metal-binding</keyword>
<keyword evidence="5" id="KW-0865">Zymogen</keyword>
<feature type="active site" evidence="7">
    <location>
        <position position="407"/>
    </location>
</feature>
<feature type="transmembrane region" description="Helical" evidence="11">
    <location>
        <begin position="758"/>
        <end position="778"/>
    </location>
</feature>
<dbReference type="FunFam" id="3.40.33.10:FF:000010">
    <property type="entry name" value="Predicted protein"/>
    <property type="match status" value="1"/>
</dbReference>
<dbReference type="InterPro" id="IPR035940">
    <property type="entry name" value="CAP_sf"/>
</dbReference>
<dbReference type="GO" id="GO:0006644">
    <property type="term" value="P:phospholipid metabolic process"/>
    <property type="evidence" value="ECO:0007669"/>
    <property type="project" value="InterPro"/>
</dbReference>
<keyword evidence="4" id="KW-0964">Secreted</keyword>
<gene>
    <name evidence="15" type="ORF">HNY73_006632</name>
</gene>
<feature type="transmembrane region" description="Helical" evidence="11">
    <location>
        <begin position="841"/>
        <end position="858"/>
    </location>
</feature>
<accession>A0A8T0FDY3</accession>
<dbReference type="Gene3D" id="1.20.90.10">
    <property type="entry name" value="Phospholipase A2 domain"/>
    <property type="match status" value="1"/>
</dbReference>
<evidence type="ECO:0000313" key="16">
    <source>
        <dbReference type="Proteomes" id="UP000807504"/>
    </source>
</evidence>
<dbReference type="SUPFAM" id="SSF48619">
    <property type="entry name" value="Phospholipase A2, PLA2"/>
    <property type="match status" value="1"/>
</dbReference>
<dbReference type="InterPro" id="IPR018244">
    <property type="entry name" value="Allrgn_V5/Tpx1_CS"/>
</dbReference>
<dbReference type="Proteomes" id="UP000807504">
    <property type="component" value="Unassembled WGS sequence"/>
</dbReference>
<evidence type="ECO:0000256" key="1">
    <source>
        <dbReference type="ARBA" id="ARBA00001604"/>
    </source>
</evidence>
<feature type="disulfide bond" evidence="9">
    <location>
        <begin position="403"/>
        <end position="465"/>
    </location>
</feature>
<dbReference type="InterPro" id="IPR006621">
    <property type="entry name" value="Nose-resist-to-fluoxetine_N"/>
</dbReference>
<dbReference type="InterPro" id="IPR033113">
    <property type="entry name" value="PLA2_histidine"/>
</dbReference>
<dbReference type="GO" id="GO:0005576">
    <property type="term" value="C:extracellular region"/>
    <property type="evidence" value="ECO:0007669"/>
    <property type="project" value="UniProtKB-SubCell"/>
</dbReference>
<dbReference type="SUPFAM" id="SSF55797">
    <property type="entry name" value="PR-1-like"/>
    <property type="match status" value="1"/>
</dbReference>
<evidence type="ECO:0000256" key="6">
    <source>
        <dbReference type="ARBA" id="ARBA00023157"/>
    </source>
</evidence>
<dbReference type="Gene3D" id="3.40.33.10">
    <property type="entry name" value="CAP"/>
    <property type="match status" value="1"/>
</dbReference>
<evidence type="ECO:0000313" key="15">
    <source>
        <dbReference type="EMBL" id="KAF8788605.1"/>
    </source>
</evidence>
<dbReference type="SMART" id="SM00085">
    <property type="entry name" value="PA2c"/>
    <property type="match status" value="1"/>
</dbReference>
<dbReference type="Pfam" id="PF20146">
    <property type="entry name" value="NRF"/>
    <property type="match status" value="1"/>
</dbReference>
<dbReference type="InterPro" id="IPR014044">
    <property type="entry name" value="CAP_dom"/>
</dbReference>
<evidence type="ECO:0000256" key="5">
    <source>
        <dbReference type="ARBA" id="ARBA00023145"/>
    </source>
</evidence>
<evidence type="ECO:0000256" key="7">
    <source>
        <dbReference type="PIRSR" id="PIRSR601211-1"/>
    </source>
</evidence>
<sequence>MDCLLQKLKGLRASKVESPKYRRQRTTVRGDKTSLASTSDTSSYYSASSNFIDRVILGRHIYIQGNAYELPDFATSEFVVDCLHWHMCFREKHDVPPLQLNNQKLKGIRASKVESPKYRRQRTTVRGDKTSLASTSDTSSYYSASSNFIDRVILGRHIYIQGNAYELPDFATSEFVVDCLHWHNVFREKHDVPPLQLNNQLCTQAQFWANHLAHTNTFSHRNLRDIGENLFSKWSYIPDFDITAQQVTKYWYEEIKTYNFFQDPSLLHVKAGHFTQMVWRSSTEFGVGKARSRCGKVIVVANYKPSGSLISAELCNHAMPKALFLICICMGLICKLATASFEALNVSSLSSRILSQTEDRRSIFQLGHMIRCQTGCDPLRYKRYGCFCGFKGAGKPVDNIDNCCLDHDWCYARLGCPPFMLYVLRYTWLCRKPGSAQCTGGNYPNHVANNCAFQLCECDRLFAKCTKGSSSYATENITRATTPEPKNEDSSLSKWKAAEKAVKKLAGMIVKNSLPAIMQASETLNLTTGCTKGLFKLLADFKQTKLWAFRMIDSSGKIPNGIFGGSINSFGDYDICINTDVPGHFRGQYCLVEVDPPLPPRVPFVSYDEEIPQFINISRPDVILGEFLRTAMYSYHLNFRSSICVPSTCSREEVQRIASKVFEMIGIDFKVLVPHCETKVDKITFSSSEIVIMTVLACLLTLAASATVADVIFKLKSKEESYHNTLGMPIRYLLCFSFYTNICRLLKKDTSPDSIKIFHGMKVITILWVILNHTYYYVNFQALSSLLEARELSREIGMQLVVNGFLNVETFFFISAVLLSYGVMKMKAQKLNIFLYIFRRFWRLLPPFMLVISCVYLIPHLGSGPIWKETVVDGLTEKCKKYWWTNLLFINNFIPSSEMCMNWTWYIPVDTHLYFLSLIVLIPLKSNPRLAFMLNGALFAVGTAVTATSHVYYGLHPTAISAFLHPDDINYFIDRGYFRTYVHCASYCVGLIVGYILATKQKLHIPLRVNIVGWISAFVAALTVLYGVYDWNQGNVPGIIVSTLYTCTNKLIWSLALAWVTITCMTGNGGIVRTILSWEAFVPLGRLTYMTYLVHPIIQFMYFGSTRNLIRSDHRTMVFMYLSNVVLGFMLAFGLSLLFESPFMAMEKLIFSSRRSRRDAVKDSSKNFKTADSDMGTSSTLKDNGICAVDIKQTVCNY</sequence>
<feature type="transmembrane region" description="Helical" evidence="11">
    <location>
        <begin position="690"/>
        <end position="709"/>
    </location>
</feature>
<dbReference type="Pfam" id="PF00188">
    <property type="entry name" value="CAP"/>
    <property type="match status" value="1"/>
</dbReference>
<dbReference type="InterPro" id="IPR052728">
    <property type="entry name" value="O2_lipid_transport_reg"/>
</dbReference>
<evidence type="ECO:0000256" key="2">
    <source>
        <dbReference type="ARBA" id="ARBA00004613"/>
    </source>
</evidence>
<feature type="domain" description="Nose resistant-to-fluoxetine protein N-terminal" evidence="14">
    <location>
        <begin position="527"/>
        <end position="678"/>
    </location>
</feature>
<evidence type="ECO:0000259" key="12">
    <source>
        <dbReference type="SMART" id="SM00085"/>
    </source>
</evidence>
<dbReference type="GO" id="GO:0050482">
    <property type="term" value="P:arachidonate secretion"/>
    <property type="evidence" value="ECO:0007669"/>
    <property type="project" value="InterPro"/>
</dbReference>
<feature type="transmembrane region" description="Helical" evidence="11">
    <location>
        <begin position="1009"/>
        <end position="1029"/>
    </location>
</feature>
<dbReference type="InterPro" id="IPR002656">
    <property type="entry name" value="Acyl_transf_3_dom"/>
</dbReference>
<feature type="transmembrane region" description="Helical" evidence="11">
    <location>
        <begin position="798"/>
        <end position="821"/>
    </location>
</feature>
<keyword evidence="11" id="KW-0472">Membrane</keyword>
<comment type="subcellular location">
    <subcellularLocation>
        <location evidence="2">Secreted</location>
    </subcellularLocation>
</comment>
<dbReference type="PROSITE" id="PS00118">
    <property type="entry name" value="PA2_HIS"/>
    <property type="match status" value="1"/>
</dbReference>
<evidence type="ECO:0000256" key="4">
    <source>
        <dbReference type="ARBA" id="ARBA00022525"/>
    </source>
</evidence>
<feature type="disulfide bond" evidence="9">
    <location>
        <begin position="410"/>
        <end position="458"/>
    </location>
</feature>
<comment type="similarity">
    <text evidence="3">Belongs to the phospholipase A2 family. Group III subfamily.</text>
</comment>
<name>A0A8T0FDY3_ARGBR</name>
<dbReference type="GO" id="GO:0016747">
    <property type="term" value="F:acyltransferase activity, transferring groups other than amino-acyl groups"/>
    <property type="evidence" value="ECO:0007669"/>
    <property type="project" value="InterPro"/>
</dbReference>
<feature type="disulfide bond" evidence="9">
    <location>
        <begin position="438"/>
        <end position="456"/>
    </location>
</feature>
<evidence type="ECO:0000256" key="11">
    <source>
        <dbReference type="SAM" id="Phobius"/>
    </source>
</evidence>
<dbReference type="GO" id="GO:0005509">
    <property type="term" value="F:calcium ion binding"/>
    <property type="evidence" value="ECO:0007669"/>
    <property type="project" value="InterPro"/>
</dbReference>
<reference evidence="15" key="2">
    <citation type="submission" date="2020-06" db="EMBL/GenBank/DDBJ databases">
        <authorList>
            <person name="Sheffer M."/>
        </authorList>
    </citation>
    <scope>NUCLEOTIDE SEQUENCE</scope>
</reference>
<dbReference type="PANTHER" id="PTHR11161">
    <property type="entry name" value="O-ACYLTRANSFERASE"/>
    <property type="match status" value="1"/>
</dbReference>
<dbReference type="InterPro" id="IPR036444">
    <property type="entry name" value="PLipase_A2_dom_sf"/>
</dbReference>
<feature type="domain" description="SCP" evidence="13">
    <location>
        <begin position="174"/>
        <end position="311"/>
    </location>
</feature>
<feature type="binding site" evidence="8">
    <location>
        <position position="408"/>
    </location>
    <ligand>
        <name>Ca(2+)</name>
        <dbReference type="ChEBI" id="CHEBI:29108"/>
    </ligand>
</feature>
<organism evidence="15 16">
    <name type="scientific">Argiope bruennichi</name>
    <name type="common">Wasp spider</name>
    <name type="synonym">Aranea bruennichi</name>
    <dbReference type="NCBI Taxonomy" id="94029"/>
    <lineage>
        <taxon>Eukaryota</taxon>
        <taxon>Metazoa</taxon>
        <taxon>Ecdysozoa</taxon>
        <taxon>Arthropoda</taxon>
        <taxon>Chelicerata</taxon>
        <taxon>Arachnida</taxon>
        <taxon>Araneae</taxon>
        <taxon>Araneomorphae</taxon>
        <taxon>Entelegynae</taxon>
        <taxon>Araneoidea</taxon>
        <taxon>Araneidae</taxon>
        <taxon>Argiope</taxon>
    </lineage>
</organism>
<feature type="active site" evidence="7">
    <location>
        <position position="459"/>
    </location>
</feature>
<dbReference type="PROSITE" id="PS01009">
    <property type="entry name" value="CRISP_1"/>
    <property type="match status" value="1"/>
</dbReference>
<feature type="binding site" evidence="8">
    <location>
        <position position="389"/>
    </location>
    <ligand>
        <name>Ca(2+)</name>
        <dbReference type="ChEBI" id="CHEBI:29108"/>
    </ligand>
</feature>
<evidence type="ECO:0000256" key="8">
    <source>
        <dbReference type="PIRSR" id="PIRSR601211-2"/>
    </source>
</evidence>
<keyword evidence="11" id="KW-1133">Transmembrane helix</keyword>
<keyword evidence="6 9" id="KW-1015">Disulfide bond</keyword>
<feature type="disulfide bond" evidence="9">
    <location>
        <begin position="388"/>
        <end position="404"/>
    </location>
</feature>
<dbReference type="InterPro" id="IPR033112">
    <property type="entry name" value="PLA2_Asp_AS"/>
</dbReference>
<dbReference type="GO" id="GO:0004623">
    <property type="term" value="F:phospholipase A2 activity"/>
    <property type="evidence" value="ECO:0007669"/>
    <property type="project" value="UniProtKB-EC"/>
</dbReference>
<dbReference type="InterPro" id="IPR034113">
    <property type="entry name" value="SCP_GAPR1-like"/>
</dbReference>
<dbReference type="PANTHER" id="PTHR11161:SF0">
    <property type="entry name" value="O-ACYLTRANSFERASE LIKE PROTEIN"/>
    <property type="match status" value="1"/>
</dbReference>
<protein>
    <submittedName>
        <fullName evidence="15">Nose resistant to fluoxetine protein 6 like protein</fullName>
    </submittedName>
</protein>
<keyword evidence="11" id="KW-0812">Transmembrane</keyword>
<dbReference type="GO" id="GO:0016042">
    <property type="term" value="P:lipid catabolic process"/>
    <property type="evidence" value="ECO:0007669"/>
    <property type="project" value="InterPro"/>
</dbReference>
<feature type="region of interest" description="Disordered" evidence="10">
    <location>
        <begin position="19"/>
        <end position="40"/>
    </location>
</feature>
<dbReference type="EMBL" id="JABXBU010000012">
    <property type="protein sequence ID" value="KAF8788605.1"/>
    <property type="molecule type" value="Genomic_DNA"/>
</dbReference>
<dbReference type="InterPro" id="IPR016090">
    <property type="entry name" value="PLA2-like_dom"/>
</dbReference>
<feature type="binding site" evidence="8">
    <location>
        <position position="387"/>
    </location>
    <ligand>
        <name>Ca(2+)</name>
        <dbReference type="ChEBI" id="CHEBI:29108"/>
    </ligand>
</feature>
<feature type="transmembrane region" description="Helical" evidence="11">
    <location>
        <begin position="1117"/>
        <end position="1139"/>
    </location>
</feature>
<dbReference type="CDD" id="cd00125">
    <property type="entry name" value="PLA2c"/>
    <property type="match status" value="1"/>
</dbReference>
<evidence type="ECO:0000256" key="3">
    <source>
        <dbReference type="ARBA" id="ARBA00009659"/>
    </source>
</evidence>
<evidence type="ECO:0000259" key="13">
    <source>
        <dbReference type="SMART" id="SM00198"/>
    </source>
</evidence>
<feature type="disulfide bond" evidence="9">
    <location>
        <begin position="416"/>
        <end position="451"/>
    </location>
</feature>
<feature type="domain" description="Phospholipase A2-like central" evidence="12">
    <location>
        <begin position="362"/>
        <end position="486"/>
    </location>
</feature>
<dbReference type="PRINTS" id="PR00389">
    <property type="entry name" value="PHPHLIPASEA2"/>
</dbReference>
<dbReference type="CDD" id="cd05382">
    <property type="entry name" value="CAP_GAPR1-like"/>
    <property type="match status" value="1"/>
</dbReference>
<dbReference type="InterPro" id="IPR001211">
    <property type="entry name" value="PLA2"/>
</dbReference>
<dbReference type="SMART" id="SM00198">
    <property type="entry name" value="SCP"/>
    <property type="match status" value="1"/>
</dbReference>
<dbReference type="SMART" id="SM00703">
    <property type="entry name" value="NRF"/>
    <property type="match status" value="1"/>
</dbReference>
<comment type="caution">
    <text evidence="15">The sequence shown here is derived from an EMBL/GenBank/DDBJ whole genome shotgun (WGS) entry which is preliminary data.</text>
</comment>
<dbReference type="AlphaFoldDB" id="A0A8T0FDY3"/>
<evidence type="ECO:0000259" key="14">
    <source>
        <dbReference type="SMART" id="SM00703"/>
    </source>
</evidence>
<dbReference type="Pfam" id="PF00068">
    <property type="entry name" value="Phospholip_A2_1"/>
    <property type="match status" value="1"/>
</dbReference>
<dbReference type="Pfam" id="PF01757">
    <property type="entry name" value="Acyl_transf_3"/>
    <property type="match status" value="1"/>
</dbReference>
<feature type="transmembrane region" description="Helical" evidence="11">
    <location>
        <begin position="903"/>
        <end position="924"/>
    </location>
</feature>